<feature type="transmembrane region" description="Helical" evidence="1">
    <location>
        <begin position="482"/>
        <end position="504"/>
    </location>
</feature>
<keyword evidence="1" id="KW-1133">Transmembrane helix</keyword>
<feature type="transmembrane region" description="Helical" evidence="1">
    <location>
        <begin position="510"/>
        <end position="528"/>
    </location>
</feature>
<dbReference type="PROSITE" id="PS50181">
    <property type="entry name" value="FBOX"/>
    <property type="match status" value="1"/>
</dbReference>
<dbReference type="InterPro" id="IPR001810">
    <property type="entry name" value="F-box_dom"/>
</dbReference>
<feature type="domain" description="F-box" evidence="2">
    <location>
        <begin position="1"/>
        <end position="45"/>
    </location>
</feature>
<evidence type="ECO:0000313" key="3">
    <source>
        <dbReference type="EMBL" id="KAG5667964.1"/>
    </source>
</evidence>
<gene>
    <name evidence="3" type="ORF">PVAND_015923</name>
</gene>
<name>A0A9J6BDM9_POLVA</name>
<comment type="caution">
    <text evidence="3">The sequence shown here is derived from an EMBL/GenBank/DDBJ whole genome shotgun (WGS) entry which is preliminary data.</text>
</comment>
<reference evidence="3" key="1">
    <citation type="submission" date="2021-03" db="EMBL/GenBank/DDBJ databases">
        <title>Chromosome level genome of the anhydrobiotic midge Polypedilum vanderplanki.</title>
        <authorList>
            <person name="Yoshida Y."/>
            <person name="Kikawada T."/>
            <person name="Gusev O."/>
        </authorList>
    </citation>
    <scope>NUCLEOTIDE SEQUENCE</scope>
    <source>
        <strain evidence="3">NIAS01</strain>
        <tissue evidence="3">Whole body or cell culture</tissue>
    </source>
</reference>
<dbReference type="SUPFAM" id="SSF52047">
    <property type="entry name" value="RNI-like"/>
    <property type="match status" value="1"/>
</dbReference>
<keyword evidence="1" id="KW-0812">Transmembrane</keyword>
<protein>
    <recommendedName>
        <fullName evidence="2">F-box domain-containing protein</fullName>
    </recommendedName>
</protein>
<dbReference type="InterPro" id="IPR032675">
    <property type="entry name" value="LRR_dom_sf"/>
</dbReference>
<dbReference type="OrthoDB" id="10484160at2759"/>
<dbReference type="SMART" id="SM00256">
    <property type="entry name" value="FBOX"/>
    <property type="match status" value="1"/>
</dbReference>
<dbReference type="EMBL" id="JADBJN010000004">
    <property type="protein sequence ID" value="KAG5667964.1"/>
    <property type="molecule type" value="Genomic_DNA"/>
</dbReference>
<sequence>MEFLPTEILVKIFTNLNDKDLLSLTLVNTIFNDIISSTQQLSSKFSIYFKNNQQSQLKEILESSRKYKNLVIENFNQIPHLEVLEKISQTIGKIEIHRWNWSLDCKLIYQLLESFPNLRHVKFIKILFHFDAQFIESLINLRQLDTLEVIESDSRIFRLFKKTQVRKLVYDYVPTGGNFPIPDMIKFLRRQEKLEDLTLSGFLAFLNAGIGKIIFHNEKLSNVKFRLKKICLKNCPIIQTIHLKIFLNLHVKSLKIVELDDLENWNCSNFINSCENLEILKINKKHKSFSFDQIVENETVKILEVNGPVDKNFLSKFPNLKILKVTNLKTERGKFDEELNCNKIEVMKIEKSYLGGFFKFPKLTKLHLKNIRVMNDEIFQTDILDIFVNIVIAISCVVSITKICLFKHTRNIFGLFLVSIPVIFLAYIKFEYFADLENTLVILQIFFFLYFLYMPIMLLGFSTLVLLAAFYRKSFLKLINSYWWAVLIYNFVASSITAVIFWNTEHLSNRIWIIRITISSTVFLYQYMKLKKIHHLSEEFERQNSNNIENNTNEFSDLPQRPIYDINRNEKNTIFSLAFAHTLFIISMNGVTFLHHVFNSEDINTFSVFLVYTSMIFIIFILISHTNKSIKLRLLF</sequence>
<dbReference type="CDD" id="cd09917">
    <property type="entry name" value="F-box_SF"/>
    <property type="match status" value="1"/>
</dbReference>
<accession>A0A9J6BDM9</accession>
<feature type="transmembrane region" description="Helical" evidence="1">
    <location>
        <begin position="412"/>
        <end position="430"/>
    </location>
</feature>
<dbReference type="Pfam" id="PF12937">
    <property type="entry name" value="F-box-like"/>
    <property type="match status" value="1"/>
</dbReference>
<keyword evidence="4" id="KW-1185">Reference proteome</keyword>
<dbReference type="SUPFAM" id="SSF81383">
    <property type="entry name" value="F-box domain"/>
    <property type="match status" value="1"/>
</dbReference>
<evidence type="ECO:0000256" key="1">
    <source>
        <dbReference type="SAM" id="Phobius"/>
    </source>
</evidence>
<feature type="transmembrane region" description="Helical" evidence="1">
    <location>
        <begin position="574"/>
        <end position="597"/>
    </location>
</feature>
<feature type="transmembrane region" description="Helical" evidence="1">
    <location>
        <begin position="442"/>
        <end position="470"/>
    </location>
</feature>
<keyword evidence="1" id="KW-0472">Membrane</keyword>
<proteinExistence type="predicted"/>
<organism evidence="3 4">
    <name type="scientific">Polypedilum vanderplanki</name>
    <name type="common">Sleeping chironomid midge</name>
    <dbReference type="NCBI Taxonomy" id="319348"/>
    <lineage>
        <taxon>Eukaryota</taxon>
        <taxon>Metazoa</taxon>
        <taxon>Ecdysozoa</taxon>
        <taxon>Arthropoda</taxon>
        <taxon>Hexapoda</taxon>
        <taxon>Insecta</taxon>
        <taxon>Pterygota</taxon>
        <taxon>Neoptera</taxon>
        <taxon>Endopterygota</taxon>
        <taxon>Diptera</taxon>
        <taxon>Nematocera</taxon>
        <taxon>Chironomoidea</taxon>
        <taxon>Chironomidae</taxon>
        <taxon>Chironominae</taxon>
        <taxon>Polypedilum</taxon>
        <taxon>Polypedilum</taxon>
    </lineage>
</organism>
<evidence type="ECO:0000313" key="4">
    <source>
        <dbReference type="Proteomes" id="UP001107558"/>
    </source>
</evidence>
<dbReference type="InterPro" id="IPR036047">
    <property type="entry name" value="F-box-like_dom_sf"/>
</dbReference>
<dbReference type="Proteomes" id="UP001107558">
    <property type="component" value="Chromosome 4"/>
</dbReference>
<feature type="transmembrane region" description="Helical" evidence="1">
    <location>
        <begin position="603"/>
        <end position="623"/>
    </location>
</feature>
<feature type="transmembrane region" description="Helical" evidence="1">
    <location>
        <begin position="386"/>
        <end position="405"/>
    </location>
</feature>
<dbReference type="Gene3D" id="1.20.1280.50">
    <property type="match status" value="1"/>
</dbReference>
<dbReference type="AlphaFoldDB" id="A0A9J6BDM9"/>
<evidence type="ECO:0000259" key="2">
    <source>
        <dbReference type="PROSITE" id="PS50181"/>
    </source>
</evidence>
<dbReference type="Gene3D" id="3.80.10.10">
    <property type="entry name" value="Ribonuclease Inhibitor"/>
    <property type="match status" value="1"/>
</dbReference>